<dbReference type="AlphaFoldDB" id="A0A8H3HNE0"/>
<organism evidence="2 3">
    <name type="scientific">Rhizoctonia solani</name>
    <dbReference type="NCBI Taxonomy" id="456999"/>
    <lineage>
        <taxon>Eukaryota</taxon>
        <taxon>Fungi</taxon>
        <taxon>Dikarya</taxon>
        <taxon>Basidiomycota</taxon>
        <taxon>Agaricomycotina</taxon>
        <taxon>Agaricomycetes</taxon>
        <taxon>Cantharellales</taxon>
        <taxon>Ceratobasidiaceae</taxon>
        <taxon>Rhizoctonia</taxon>
    </lineage>
</organism>
<feature type="region of interest" description="Disordered" evidence="1">
    <location>
        <begin position="1163"/>
        <end position="1192"/>
    </location>
</feature>
<sequence>MPANYLEVPSEARALRKHIQNQTLAYAKRYITTDYLEYTEQGVAEIFSTSLHSISPHAPTDISLPIDPVHKLLANRAQELVPYNEEYKLSAEEQQNVRGIFGRVLGLQKRLGPSLEAMRTEEPNRLDSPLRPLSPLLTARARKQTPKVLQRPVKQVLGMLPADLEEIFDKGRIQFVKEQVLVEQVLERDKYLDLDYTMTPEMIQDFRGFMARLPTKNKKLPRGEYESFLRAESPPLEGCLPRMSPPLFPRTETIGLGGKKKGIAQETLSGLLNAVGAEPAPVDDGEFSLDGIAQESMKLLCGNMDHVLDTLSPTPSPPQPPPLQWSSSDAAQPSSPLPQTPRRLHPSEMAFLASSPPDAYGRMEKIAKFDEVLFPKDHMRGRKLLPKDQPKFSEFISGLHHPVPLRPAQHLAPPIATILVPASPSESAQSDSVLAQADEEMDELADDFSAGIPSRIGSKNPSRRASKNVGRKGSKLSRMASTISIHTASQASIPSDIDELADDDTLVSCVVERLTKSVGDPLEYIMKEKIEEKEVFMLDVPDLPPPNVHERDGPPLTTNLAEASSQIGLGRARGIPSLQLELEWRITMPGDRLPTHEQAAQADSLYEVETKAKAKENIRSLLARLNREPGALGVFREEEPNVQVGGAWVRENLKLILTKGERERLYGREEEEEEGYFEDYVPVDTYEPIRDPDGEVLLATQTTFVPLSFGSEQQQESWDMEVQPAEYGNFERQGSGGLDERIDASGQQTYDFELQQDDPGIQQEYEQPLNDEQHNDEEFSSLVDQIQEREPVDDWFQILEQTQAHAQLEDSPLPTPTPPTPISEPLPLQWKDVQPCHSAKHKLASFIHARTGKPQPVDRSPTPNPAPAPAPEPERIGPRAIPTEVESMLTIAPFDPWDNPEPQPYRIIAGMQIIQHRALVQRLEHPSTNLQLIERAGEIAEGLFSWQDAGPPLHGASFAIDPRTAVVLVPLAHLPCPDAVPALSRLLQSLLNRYDSVNLVLEAYSKAKSDLDPFTPPARKALGSVRRAVALINGSLGRTGVKVGIARSAEECARLVRTVVDCAAREWTGAWEVWGAREWVGDDELPVGPIHFVRSETRPDSFQEETELSSVPSMNIFASVTLLAQATIDELLDLGREERSALFGPSVGAARIDALNEAIEKGRERVEQVGGAGTHGRSPQQDSLSKDQNCTE</sequence>
<feature type="region of interest" description="Disordered" evidence="1">
    <location>
        <begin position="308"/>
        <end position="344"/>
    </location>
</feature>
<comment type="caution">
    <text evidence="2">The sequence shown here is derived from an EMBL/GenBank/DDBJ whole genome shotgun (WGS) entry which is preliminary data.</text>
</comment>
<feature type="region of interest" description="Disordered" evidence="1">
    <location>
        <begin position="850"/>
        <end position="877"/>
    </location>
</feature>
<gene>
    <name evidence="2" type="ORF">RDB_LOCUS180287</name>
</gene>
<accession>A0A8H3HNE0</accession>
<evidence type="ECO:0000313" key="3">
    <source>
        <dbReference type="Proteomes" id="UP000663843"/>
    </source>
</evidence>
<feature type="region of interest" description="Disordered" evidence="1">
    <location>
        <begin position="450"/>
        <end position="477"/>
    </location>
</feature>
<name>A0A8H3HNE0_9AGAM</name>
<reference evidence="2" key="1">
    <citation type="submission" date="2021-01" db="EMBL/GenBank/DDBJ databases">
        <authorList>
            <person name="Kaushik A."/>
        </authorList>
    </citation>
    <scope>NUCLEOTIDE SEQUENCE</scope>
    <source>
        <strain evidence="2">AG2-2IIIB</strain>
    </source>
</reference>
<feature type="compositionally biased region" description="Polar residues" evidence="1">
    <location>
        <begin position="1177"/>
        <end position="1192"/>
    </location>
</feature>
<evidence type="ECO:0000256" key="1">
    <source>
        <dbReference type="SAM" id="MobiDB-lite"/>
    </source>
</evidence>
<dbReference type="Proteomes" id="UP000663843">
    <property type="component" value="Unassembled WGS sequence"/>
</dbReference>
<protein>
    <submittedName>
        <fullName evidence="2">Uncharacterized protein</fullName>
    </submittedName>
</protein>
<feature type="compositionally biased region" description="Basic residues" evidence="1">
    <location>
        <begin position="461"/>
        <end position="475"/>
    </location>
</feature>
<evidence type="ECO:0000313" key="2">
    <source>
        <dbReference type="EMBL" id="CAE6532021.1"/>
    </source>
</evidence>
<dbReference type="EMBL" id="CAJMWT010008255">
    <property type="protein sequence ID" value="CAE6532021.1"/>
    <property type="molecule type" value="Genomic_DNA"/>
</dbReference>
<feature type="compositionally biased region" description="Pro residues" evidence="1">
    <location>
        <begin position="862"/>
        <end position="871"/>
    </location>
</feature>
<feature type="compositionally biased region" description="Pro residues" evidence="1">
    <location>
        <begin position="314"/>
        <end position="323"/>
    </location>
</feature>
<proteinExistence type="predicted"/>